<evidence type="ECO:0000313" key="10">
    <source>
        <dbReference type="EMBL" id="KAF0692502.1"/>
    </source>
</evidence>
<dbReference type="InterPro" id="IPR005821">
    <property type="entry name" value="Ion_trans_dom"/>
</dbReference>
<dbReference type="GO" id="GO:0005249">
    <property type="term" value="F:voltage-gated potassium channel activity"/>
    <property type="evidence" value="ECO:0007669"/>
    <property type="project" value="TreeGrafter"/>
</dbReference>
<reference evidence="11 12" key="1">
    <citation type="submission" date="2019-03" db="EMBL/GenBank/DDBJ databases">
        <authorList>
            <person name="Gaulin E."/>
            <person name="Dumas B."/>
        </authorList>
    </citation>
    <scope>NUCLEOTIDE SEQUENCE [LARGE SCALE GENOMIC DNA]</scope>
    <source>
        <strain evidence="11">CBS 568.67</strain>
    </source>
</reference>
<feature type="transmembrane region" description="Helical" evidence="8">
    <location>
        <begin position="437"/>
        <end position="460"/>
    </location>
</feature>
<dbReference type="Pfam" id="PF00520">
    <property type="entry name" value="Ion_trans"/>
    <property type="match status" value="1"/>
</dbReference>
<dbReference type="AlphaFoldDB" id="A0A485L8M5"/>
<dbReference type="CDD" id="cd00038">
    <property type="entry name" value="CAP_ED"/>
    <property type="match status" value="1"/>
</dbReference>
<keyword evidence="4 8" id="KW-1133">Transmembrane helix</keyword>
<keyword evidence="5" id="KW-0406">Ion transport</keyword>
<dbReference type="SUPFAM" id="SSF81324">
    <property type="entry name" value="Voltage-gated potassium channels"/>
    <property type="match status" value="1"/>
</dbReference>
<dbReference type="OrthoDB" id="421226at2759"/>
<evidence type="ECO:0000256" key="3">
    <source>
        <dbReference type="ARBA" id="ARBA00022692"/>
    </source>
</evidence>
<keyword evidence="3 8" id="KW-0812">Transmembrane</keyword>
<dbReference type="InterPro" id="IPR051413">
    <property type="entry name" value="K/Na_HCN_channel"/>
</dbReference>
<evidence type="ECO:0000256" key="6">
    <source>
        <dbReference type="ARBA" id="ARBA00023136"/>
    </source>
</evidence>
<dbReference type="SUPFAM" id="SSF51206">
    <property type="entry name" value="cAMP-binding domain-like"/>
    <property type="match status" value="1"/>
</dbReference>
<organism evidence="11 12">
    <name type="scientific">Aphanomyces stellatus</name>
    <dbReference type="NCBI Taxonomy" id="120398"/>
    <lineage>
        <taxon>Eukaryota</taxon>
        <taxon>Sar</taxon>
        <taxon>Stramenopiles</taxon>
        <taxon>Oomycota</taxon>
        <taxon>Saprolegniomycetes</taxon>
        <taxon>Saprolegniales</taxon>
        <taxon>Verrucalvaceae</taxon>
        <taxon>Aphanomyces</taxon>
    </lineage>
</organism>
<dbReference type="PANTHER" id="PTHR45689">
    <property type="entry name" value="I[[H]] CHANNEL, ISOFORM E"/>
    <property type="match status" value="1"/>
</dbReference>
<dbReference type="Gene3D" id="1.10.287.70">
    <property type="match status" value="1"/>
</dbReference>
<feature type="transmembrane region" description="Helical" evidence="8">
    <location>
        <begin position="292"/>
        <end position="311"/>
    </location>
</feature>
<accession>A0A485L8M5</accession>
<feature type="transmembrane region" description="Helical" evidence="8">
    <location>
        <begin position="219"/>
        <end position="239"/>
    </location>
</feature>
<dbReference type="InterPro" id="IPR018488">
    <property type="entry name" value="cNMP-bd_CS"/>
</dbReference>
<dbReference type="EMBL" id="VJMH01005875">
    <property type="protein sequence ID" value="KAF0692502.1"/>
    <property type="molecule type" value="Genomic_DNA"/>
</dbReference>
<dbReference type="EMBL" id="CAADRA010005896">
    <property type="protein sequence ID" value="VFT93199.1"/>
    <property type="molecule type" value="Genomic_DNA"/>
</dbReference>
<dbReference type="GO" id="GO:0098855">
    <property type="term" value="C:HCN channel complex"/>
    <property type="evidence" value="ECO:0007669"/>
    <property type="project" value="TreeGrafter"/>
</dbReference>
<dbReference type="Proteomes" id="UP000332933">
    <property type="component" value="Unassembled WGS sequence"/>
</dbReference>
<feature type="transmembrane region" description="Helical" evidence="8">
    <location>
        <begin position="413"/>
        <end position="430"/>
    </location>
</feature>
<dbReference type="GO" id="GO:0003254">
    <property type="term" value="P:regulation of membrane depolarization"/>
    <property type="evidence" value="ECO:0007669"/>
    <property type="project" value="TreeGrafter"/>
</dbReference>
<dbReference type="Gene3D" id="1.10.287.630">
    <property type="entry name" value="Helix hairpin bin"/>
    <property type="match status" value="1"/>
</dbReference>
<evidence type="ECO:0000256" key="8">
    <source>
        <dbReference type="SAM" id="Phobius"/>
    </source>
</evidence>
<feature type="transmembrane region" description="Helical" evidence="8">
    <location>
        <begin position="370"/>
        <end position="393"/>
    </location>
</feature>
<dbReference type="PROSITE" id="PS00889">
    <property type="entry name" value="CNMP_BINDING_2"/>
    <property type="match status" value="1"/>
</dbReference>
<dbReference type="GO" id="GO:0035725">
    <property type="term" value="P:sodium ion transmembrane transport"/>
    <property type="evidence" value="ECO:0007669"/>
    <property type="project" value="TreeGrafter"/>
</dbReference>
<keyword evidence="12" id="KW-1185">Reference proteome</keyword>
<feature type="region of interest" description="Disordered" evidence="7">
    <location>
        <begin position="1"/>
        <end position="20"/>
    </location>
</feature>
<evidence type="ECO:0000256" key="7">
    <source>
        <dbReference type="SAM" id="MobiDB-lite"/>
    </source>
</evidence>
<feature type="transmembrane region" description="Helical" evidence="8">
    <location>
        <begin position="251"/>
        <end position="271"/>
    </location>
</feature>
<evidence type="ECO:0000256" key="5">
    <source>
        <dbReference type="ARBA" id="ARBA00023065"/>
    </source>
</evidence>
<dbReference type="InterPro" id="IPR000595">
    <property type="entry name" value="cNMP-bd_dom"/>
</dbReference>
<evidence type="ECO:0000256" key="4">
    <source>
        <dbReference type="ARBA" id="ARBA00022989"/>
    </source>
</evidence>
<name>A0A485L8M5_9STRA</name>
<dbReference type="PANTHER" id="PTHR45689:SF5">
    <property type="entry name" value="I[[H]] CHANNEL, ISOFORM E"/>
    <property type="match status" value="1"/>
</dbReference>
<keyword evidence="6 8" id="KW-0472">Membrane</keyword>
<evidence type="ECO:0000313" key="12">
    <source>
        <dbReference type="Proteomes" id="UP000332933"/>
    </source>
</evidence>
<dbReference type="InterPro" id="IPR018490">
    <property type="entry name" value="cNMP-bd_dom_sf"/>
</dbReference>
<dbReference type="Pfam" id="PF00027">
    <property type="entry name" value="cNMP_binding"/>
    <property type="match status" value="1"/>
</dbReference>
<protein>
    <submittedName>
        <fullName evidence="11">Aste57867_16424 protein</fullName>
    </submittedName>
</protein>
<evidence type="ECO:0000313" key="11">
    <source>
        <dbReference type="EMBL" id="VFT93199.1"/>
    </source>
</evidence>
<dbReference type="Gene3D" id="2.60.120.10">
    <property type="entry name" value="Jelly Rolls"/>
    <property type="match status" value="1"/>
</dbReference>
<dbReference type="PROSITE" id="PS50042">
    <property type="entry name" value="CNMP_BINDING_3"/>
    <property type="match status" value="1"/>
</dbReference>
<proteinExistence type="predicted"/>
<reference evidence="10" key="2">
    <citation type="submission" date="2019-06" db="EMBL/GenBank/DDBJ databases">
        <title>Genomics analysis of Aphanomyces spp. identifies a new class of oomycete effector associated with host adaptation.</title>
        <authorList>
            <person name="Gaulin E."/>
        </authorList>
    </citation>
    <scope>NUCLEOTIDE SEQUENCE</scope>
    <source>
        <strain evidence="10">CBS 578.67</strain>
    </source>
</reference>
<feature type="region of interest" description="Disordered" evidence="7">
    <location>
        <begin position="61"/>
        <end position="87"/>
    </location>
</feature>
<sequence length="814" mass="91378">MMVPSSMANDGSGSMGGGGTRISMRMGKSPSLQRILPLSAGAGTFKALREMAERPSILLRRLGSDKTMPIEGSSKKGPRKKSNKGGSAVRVVPFAPERLSIVSTMRAHDAMLSSSSMEPSMKATAGIMLASAKLHSQLARTRKRETDPHFRKKLEAKTREKVALRHKNVLDHYKIRRHSVPVKAGHGSGVDDDVYSSPYYHTSSRLIYPNATWYKCWQVVALVIVLYQAYAIPFSLAFLRTHATNPNDDTFYIASSVFLCLDVLLQFNTIARDPAYPDTFITSRRYIAKTYLTGWFVWDVLSAVPFDVIIFNTVGATAFSHSQGVELLRGLRLPRFLRVMQLGNMLRLLRVSPEWAQWLLYSRYSHLIRLGSLIGLFLTLTHVVACIWHGLVAKPDWIDELFGSSDADTVDDYYVISIYVSLMAMLGQSLGIHSTRYFFFASIMTVLGSLVMAIVFGNVADLLANFYENNNTYKRKIESLFTSMDLMKLPTELQHRVNEYYQTMWNRYGTLDGTTNQFMRELSRNLAKEVELFLRMDMINNAPFFAGCTKKFVEEVVMLLQLQVFLVGDYVIVRGEVGHDMYFVQSGICEVTKGTSGDRMDATLSSSKLPVAHEEEMVLKTLSQGDYFGEISLLMNCKRTANVRAQTFVELCALSRDDFDEISGRYVEDRSSIEKFITEKYDEKLLEEVLRQQEANQAAMAAKEEHDHIAANFQRVFDHLSLLEGRLEVVQQAQQQMLHGAPNADVTLTRNATKSQLSFDPFDGPSTVMATTAHLPPTDGAAMGPSMPALTRPHPFQDESMMAGSVLHLDAVRE</sequence>
<feature type="domain" description="Cyclic nucleotide-binding" evidence="9">
    <location>
        <begin position="544"/>
        <end position="662"/>
    </location>
</feature>
<keyword evidence="2" id="KW-0813">Transport</keyword>
<evidence type="ECO:0000256" key="2">
    <source>
        <dbReference type="ARBA" id="ARBA00022448"/>
    </source>
</evidence>
<dbReference type="SMART" id="SM00100">
    <property type="entry name" value="cNMP"/>
    <property type="match status" value="1"/>
</dbReference>
<evidence type="ECO:0000259" key="9">
    <source>
        <dbReference type="PROSITE" id="PS50042"/>
    </source>
</evidence>
<dbReference type="PROSITE" id="PS00888">
    <property type="entry name" value="CNMP_BINDING_1"/>
    <property type="match status" value="1"/>
</dbReference>
<gene>
    <name evidence="11" type="primary">Aste57867_16424</name>
    <name evidence="10" type="ORF">As57867_016367</name>
    <name evidence="11" type="ORF">ASTE57867_16424</name>
</gene>
<dbReference type="InterPro" id="IPR014710">
    <property type="entry name" value="RmlC-like_jellyroll"/>
</dbReference>
<comment type="subcellular location">
    <subcellularLocation>
        <location evidence="1">Membrane</location>
        <topology evidence="1">Multi-pass membrane protein</topology>
    </subcellularLocation>
</comment>
<evidence type="ECO:0000256" key="1">
    <source>
        <dbReference type="ARBA" id="ARBA00004141"/>
    </source>
</evidence>